<evidence type="ECO:0000256" key="12">
    <source>
        <dbReference type="ARBA" id="ARBA00047527"/>
    </source>
</evidence>
<dbReference type="InterPro" id="IPR050068">
    <property type="entry name" value="MurA_subfamily"/>
</dbReference>
<evidence type="ECO:0000259" key="14">
    <source>
        <dbReference type="Pfam" id="PF00275"/>
    </source>
</evidence>
<evidence type="ECO:0000256" key="10">
    <source>
        <dbReference type="ARBA" id="ARBA00023317"/>
    </source>
</evidence>
<accession>A0A1G9C869</accession>
<evidence type="ECO:0000256" key="7">
    <source>
        <dbReference type="ARBA" id="ARBA00022984"/>
    </source>
</evidence>
<evidence type="ECO:0000313" key="15">
    <source>
        <dbReference type="EMBL" id="SDK47877.1"/>
    </source>
</evidence>
<keyword evidence="4 13" id="KW-0132">Cell division</keyword>
<dbReference type="GO" id="GO:0019277">
    <property type="term" value="P:UDP-N-acetylgalactosamine biosynthetic process"/>
    <property type="evidence" value="ECO:0007669"/>
    <property type="project" value="InterPro"/>
</dbReference>
<dbReference type="GO" id="GO:0008360">
    <property type="term" value="P:regulation of cell shape"/>
    <property type="evidence" value="ECO:0007669"/>
    <property type="project" value="UniProtKB-KW"/>
</dbReference>
<dbReference type="GO" id="GO:0008760">
    <property type="term" value="F:UDP-N-acetylglucosamine 1-carboxyvinyltransferase activity"/>
    <property type="evidence" value="ECO:0007669"/>
    <property type="project" value="UniProtKB-UniRule"/>
</dbReference>
<reference evidence="16" key="1">
    <citation type="submission" date="2016-10" db="EMBL/GenBank/DDBJ databases">
        <authorList>
            <person name="Varghese N."/>
            <person name="Submissions S."/>
        </authorList>
    </citation>
    <scope>NUCLEOTIDE SEQUENCE [LARGE SCALE GENOMIC DNA]</scope>
    <source>
        <strain evidence="16">CGMCC 1.10789</strain>
    </source>
</reference>
<feature type="binding site" evidence="13">
    <location>
        <position position="329"/>
    </location>
    <ligand>
        <name>UDP-N-acetyl-alpha-D-glucosamine</name>
        <dbReference type="ChEBI" id="CHEBI:57705"/>
    </ligand>
</feature>
<feature type="active site" description="Proton donor" evidence="13">
    <location>
        <position position="118"/>
    </location>
</feature>
<dbReference type="GO" id="GO:0051301">
    <property type="term" value="P:cell division"/>
    <property type="evidence" value="ECO:0007669"/>
    <property type="project" value="UniProtKB-KW"/>
</dbReference>
<name>A0A1G9C869_9RHOB</name>
<keyword evidence="8 13" id="KW-0131">Cell cycle</keyword>
<keyword evidence="3 13" id="KW-0963">Cytoplasm</keyword>
<dbReference type="AlphaFoldDB" id="A0A1G9C869"/>
<dbReference type="GO" id="GO:0071555">
    <property type="term" value="P:cell wall organization"/>
    <property type="evidence" value="ECO:0007669"/>
    <property type="project" value="UniProtKB-KW"/>
</dbReference>
<feature type="modified residue" description="2-(S-cysteinyl)pyruvic acid O-phosphothioketal" evidence="13">
    <location>
        <position position="118"/>
    </location>
</feature>
<evidence type="ECO:0000256" key="13">
    <source>
        <dbReference type="HAMAP-Rule" id="MF_00111"/>
    </source>
</evidence>
<dbReference type="InterPro" id="IPR013792">
    <property type="entry name" value="RNA3'P_cycl/enolpyr_Trfase_a/b"/>
</dbReference>
<comment type="similarity">
    <text evidence="11 13">Belongs to the EPSP synthase family. MurA subfamily.</text>
</comment>
<dbReference type="OrthoDB" id="9803760at2"/>
<evidence type="ECO:0000256" key="2">
    <source>
        <dbReference type="ARBA" id="ARBA00004752"/>
    </source>
</evidence>
<evidence type="ECO:0000256" key="11">
    <source>
        <dbReference type="ARBA" id="ARBA00038367"/>
    </source>
</evidence>
<proteinExistence type="inferred from homology"/>
<dbReference type="Pfam" id="PF00275">
    <property type="entry name" value="EPSP_synthase"/>
    <property type="match status" value="1"/>
</dbReference>
<dbReference type="CDD" id="cd01555">
    <property type="entry name" value="UdpNAET"/>
    <property type="match status" value="1"/>
</dbReference>
<keyword evidence="10 13" id="KW-0670">Pyruvate</keyword>
<dbReference type="Gene3D" id="3.65.10.10">
    <property type="entry name" value="Enolpyruvate transferase domain"/>
    <property type="match status" value="2"/>
</dbReference>
<evidence type="ECO:0000256" key="8">
    <source>
        <dbReference type="ARBA" id="ARBA00023306"/>
    </source>
</evidence>
<dbReference type="InterPro" id="IPR005750">
    <property type="entry name" value="UDP_GlcNAc_COvinyl_MurA"/>
</dbReference>
<dbReference type="PANTHER" id="PTHR43783:SF1">
    <property type="entry name" value="UDP-N-ACETYLGLUCOSAMINE 1-CARBOXYVINYLTRANSFERASE"/>
    <property type="match status" value="1"/>
</dbReference>
<feature type="binding site" evidence="13">
    <location>
        <position position="307"/>
    </location>
    <ligand>
        <name>UDP-N-acetyl-alpha-D-glucosamine</name>
        <dbReference type="ChEBI" id="CHEBI:57705"/>
    </ligand>
</feature>
<comment type="caution">
    <text evidence="13">Lacks conserved residue(s) required for the propagation of feature annotation.</text>
</comment>
<keyword evidence="6 13" id="KW-0133">Cell shape</keyword>
<dbReference type="PANTHER" id="PTHR43783">
    <property type="entry name" value="UDP-N-ACETYLGLUCOSAMINE 1-CARBOXYVINYLTRANSFERASE"/>
    <property type="match status" value="1"/>
</dbReference>
<organism evidence="15 16">
    <name type="scientific">Meinhardsimonia xiamenensis</name>
    <dbReference type="NCBI Taxonomy" id="990712"/>
    <lineage>
        <taxon>Bacteria</taxon>
        <taxon>Pseudomonadati</taxon>
        <taxon>Pseudomonadota</taxon>
        <taxon>Alphaproteobacteria</taxon>
        <taxon>Rhodobacterales</taxon>
        <taxon>Paracoccaceae</taxon>
        <taxon>Meinhardsimonia</taxon>
    </lineage>
</organism>
<evidence type="ECO:0000256" key="6">
    <source>
        <dbReference type="ARBA" id="ARBA00022960"/>
    </source>
</evidence>
<comment type="function">
    <text evidence="13">Cell wall formation. Adds enolpyruvyl to UDP-N-acetylglucosamine.</text>
</comment>
<dbReference type="InterPro" id="IPR036968">
    <property type="entry name" value="Enolpyruvate_Tfrase_sf"/>
</dbReference>
<dbReference type="UniPathway" id="UPA00219"/>
<keyword evidence="7 13" id="KW-0573">Peptidoglycan synthesis</keyword>
<dbReference type="NCBIfam" id="TIGR01072">
    <property type="entry name" value="murA"/>
    <property type="match status" value="1"/>
</dbReference>
<dbReference type="HAMAP" id="MF_00111">
    <property type="entry name" value="MurA"/>
    <property type="match status" value="1"/>
</dbReference>
<feature type="binding site" evidence="13">
    <location>
        <begin position="22"/>
        <end position="23"/>
    </location>
    <ligand>
        <name>phosphoenolpyruvate</name>
        <dbReference type="ChEBI" id="CHEBI:58702"/>
    </ligand>
</feature>
<keyword evidence="16" id="KW-1185">Reference proteome</keyword>
<dbReference type="EC" id="2.5.1.7" evidence="13"/>
<comment type="pathway">
    <text evidence="2 13">Cell wall biogenesis; peptidoglycan biosynthesis.</text>
</comment>
<feature type="domain" description="Enolpyruvate transferase" evidence="14">
    <location>
        <begin position="7"/>
        <end position="408"/>
    </location>
</feature>
<dbReference type="GO" id="GO:0005737">
    <property type="term" value="C:cytoplasm"/>
    <property type="evidence" value="ECO:0007669"/>
    <property type="project" value="UniProtKB-SubCell"/>
</dbReference>
<evidence type="ECO:0000256" key="1">
    <source>
        <dbReference type="ARBA" id="ARBA00004496"/>
    </source>
</evidence>
<dbReference type="NCBIfam" id="NF006873">
    <property type="entry name" value="PRK09369.1"/>
    <property type="match status" value="1"/>
</dbReference>
<dbReference type="InterPro" id="IPR001986">
    <property type="entry name" value="Enolpyruvate_Tfrase_dom"/>
</dbReference>
<evidence type="ECO:0000256" key="9">
    <source>
        <dbReference type="ARBA" id="ARBA00023316"/>
    </source>
</evidence>
<gene>
    <name evidence="13" type="primary">murA</name>
    <name evidence="15" type="ORF">SAMN05216257_10312</name>
</gene>
<dbReference type="FunFam" id="3.65.10.10:FF:000001">
    <property type="entry name" value="UDP-N-acetylglucosamine 1-carboxyvinyltransferase"/>
    <property type="match status" value="1"/>
</dbReference>
<feature type="binding site" evidence="13">
    <location>
        <position position="94"/>
    </location>
    <ligand>
        <name>UDP-N-acetyl-alpha-D-glucosamine</name>
        <dbReference type="ChEBI" id="CHEBI:57705"/>
    </ligand>
</feature>
<sequence>MDSIVVTGNGPLAGEIPIAGAKNTALKLMCAALLTEEPVTLTNVPRLTDVVTLGQLLESLGCEVARLQEGRALVISAAEIRERRAHYDIVRKLRASFNVLGPMVARLGEAIVSLPGGCAIGARKVDLHLEALQKLGAEIELREGYVHASAPNGLKGAVIEFPFVSVGATENALCAAVLAKGTTVLRNVAREPDTVALADCLNAMGARIEGAGSSEMVIEGVERLHGVTHRVIPDRIELGTYMIAPAIAGGEVELLGGRRELVAALADKLEEAGIEVTDTPRGLKVRGTGRARAVDVTTAPFPGFPTDLQAQMMALMCTAEGVARLEETIFENRFMHAPELIRMGAKIDVHGGVATVTGVERLKGAPVMATDLRASVSLILAGLAAEGETVVNRVYHLDRGYERVEEKLGACGAKIERIRG</sequence>
<comment type="catalytic activity">
    <reaction evidence="12 13">
        <text>phosphoenolpyruvate + UDP-N-acetyl-alpha-D-glucosamine = UDP-N-acetyl-3-O-(1-carboxyvinyl)-alpha-D-glucosamine + phosphate</text>
        <dbReference type="Rhea" id="RHEA:18681"/>
        <dbReference type="ChEBI" id="CHEBI:43474"/>
        <dbReference type="ChEBI" id="CHEBI:57705"/>
        <dbReference type="ChEBI" id="CHEBI:58702"/>
        <dbReference type="ChEBI" id="CHEBI:68483"/>
        <dbReference type="EC" id="2.5.1.7"/>
    </reaction>
</comment>
<evidence type="ECO:0000256" key="4">
    <source>
        <dbReference type="ARBA" id="ARBA00022618"/>
    </source>
</evidence>
<dbReference type="EMBL" id="FNFV01000003">
    <property type="protein sequence ID" value="SDK47877.1"/>
    <property type="molecule type" value="Genomic_DNA"/>
</dbReference>
<keyword evidence="5 13" id="KW-0808">Transferase</keyword>
<dbReference type="SUPFAM" id="SSF55205">
    <property type="entry name" value="EPT/RTPC-like"/>
    <property type="match status" value="1"/>
</dbReference>
<evidence type="ECO:0000313" key="16">
    <source>
        <dbReference type="Proteomes" id="UP000199328"/>
    </source>
</evidence>
<dbReference type="GO" id="GO:0009252">
    <property type="term" value="P:peptidoglycan biosynthetic process"/>
    <property type="evidence" value="ECO:0007669"/>
    <property type="project" value="UniProtKB-UniRule"/>
</dbReference>
<evidence type="ECO:0000256" key="5">
    <source>
        <dbReference type="ARBA" id="ARBA00022679"/>
    </source>
</evidence>
<protein>
    <recommendedName>
        <fullName evidence="13">UDP-N-acetylglucosamine 1-carboxyvinyltransferase</fullName>
        <ecNumber evidence="13">2.5.1.7</ecNumber>
    </recommendedName>
    <alternativeName>
        <fullName evidence="13">Enoylpyruvate transferase</fullName>
    </alternativeName>
    <alternativeName>
        <fullName evidence="13">UDP-N-acetylglucosamine enolpyruvyl transferase</fullName>
        <shortName evidence="13">EPT</shortName>
    </alternativeName>
</protein>
<dbReference type="Proteomes" id="UP000199328">
    <property type="component" value="Unassembled WGS sequence"/>
</dbReference>
<dbReference type="RefSeq" id="WP_092499540.1">
    <property type="nucleotide sequence ID" value="NZ_FNFV01000003.1"/>
</dbReference>
<keyword evidence="9 13" id="KW-0961">Cell wall biogenesis/degradation</keyword>
<evidence type="ECO:0000256" key="3">
    <source>
        <dbReference type="ARBA" id="ARBA00022490"/>
    </source>
</evidence>
<dbReference type="STRING" id="990712.SAMN05216257_10312"/>
<comment type="subcellular location">
    <subcellularLocation>
        <location evidence="1 13">Cytoplasm</location>
    </subcellularLocation>
</comment>